<dbReference type="PROSITE" id="PS51032">
    <property type="entry name" value="AP2_ERF"/>
    <property type="match status" value="2"/>
</dbReference>
<feature type="region of interest" description="Disordered" evidence="6">
    <location>
        <begin position="759"/>
        <end position="787"/>
    </location>
</feature>
<evidence type="ECO:0000256" key="2">
    <source>
        <dbReference type="ARBA" id="ARBA00023015"/>
    </source>
</evidence>
<dbReference type="OrthoDB" id="660305at2759"/>
<evidence type="ECO:0000256" key="1">
    <source>
        <dbReference type="ARBA" id="ARBA00004123"/>
    </source>
</evidence>
<dbReference type="InterPro" id="IPR001471">
    <property type="entry name" value="AP2/ERF_dom"/>
</dbReference>
<proteinExistence type="predicted"/>
<feature type="domain" description="AP2/ERF" evidence="7">
    <location>
        <begin position="662"/>
        <end position="728"/>
    </location>
</feature>
<evidence type="ECO:0000259" key="7">
    <source>
        <dbReference type="PROSITE" id="PS51032"/>
    </source>
</evidence>
<comment type="subcellular location">
    <subcellularLocation>
        <location evidence="1">Nucleus</location>
    </subcellularLocation>
</comment>
<protein>
    <recommendedName>
        <fullName evidence="7">AP2/ERF domain-containing protein</fullName>
    </recommendedName>
</protein>
<feature type="compositionally biased region" description="Polar residues" evidence="6">
    <location>
        <begin position="90"/>
        <end position="100"/>
    </location>
</feature>
<keyword evidence="9" id="KW-1185">Reference proteome</keyword>
<dbReference type="AlphaFoldDB" id="A0A660KUE3"/>
<organism evidence="8 9">
    <name type="scientific">Carpinus fangiana</name>
    <dbReference type="NCBI Taxonomy" id="176857"/>
    <lineage>
        <taxon>Eukaryota</taxon>
        <taxon>Viridiplantae</taxon>
        <taxon>Streptophyta</taxon>
        <taxon>Embryophyta</taxon>
        <taxon>Tracheophyta</taxon>
        <taxon>Spermatophyta</taxon>
        <taxon>Magnoliopsida</taxon>
        <taxon>eudicotyledons</taxon>
        <taxon>Gunneridae</taxon>
        <taxon>Pentapetalae</taxon>
        <taxon>rosids</taxon>
        <taxon>fabids</taxon>
        <taxon>Fagales</taxon>
        <taxon>Betulaceae</taxon>
        <taxon>Carpinus</taxon>
    </lineage>
</organism>
<feature type="compositionally biased region" description="Polar residues" evidence="6">
    <location>
        <begin position="7"/>
        <end position="22"/>
    </location>
</feature>
<feature type="region of interest" description="Disordered" evidence="6">
    <location>
        <begin position="891"/>
        <end position="912"/>
    </location>
</feature>
<dbReference type="Proteomes" id="UP000327013">
    <property type="component" value="Chromosome 4"/>
</dbReference>
<gene>
    <name evidence="8" type="ORF">FH972_010442</name>
</gene>
<feature type="domain" description="AP2/ERF" evidence="7">
    <location>
        <begin position="581"/>
        <end position="644"/>
    </location>
</feature>
<dbReference type="Gene3D" id="3.30.730.10">
    <property type="entry name" value="AP2/ERF domain"/>
    <property type="match status" value="1"/>
</dbReference>
<evidence type="ECO:0000256" key="3">
    <source>
        <dbReference type="ARBA" id="ARBA00023125"/>
    </source>
</evidence>
<dbReference type="PRINTS" id="PR00367">
    <property type="entry name" value="ETHRSPELEMNT"/>
</dbReference>
<dbReference type="GO" id="GO:0003677">
    <property type="term" value="F:DNA binding"/>
    <property type="evidence" value="ECO:0007669"/>
    <property type="project" value="UniProtKB-KW"/>
</dbReference>
<feature type="compositionally biased region" description="Basic and acidic residues" evidence="6">
    <location>
        <begin position="24"/>
        <end position="35"/>
    </location>
</feature>
<evidence type="ECO:0000256" key="4">
    <source>
        <dbReference type="ARBA" id="ARBA00023163"/>
    </source>
</evidence>
<keyword evidence="3" id="KW-0238">DNA-binding</keyword>
<evidence type="ECO:0000313" key="9">
    <source>
        <dbReference type="Proteomes" id="UP000327013"/>
    </source>
</evidence>
<keyword evidence="2" id="KW-0805">Transcription regulation</keyword>
<dbReference type="SUPFAM" id="SSF54171">
    <property type="entry name" value="DNA-binding domain"/>
    <property type="match status" value="1"/>
</dbReference>
<reference evidence="8 9" key="1">
    <citation type="submission" date="2019-06" db="EMBL/GenBank/DDBJ databases">
        <title>A chromosomal-level reference genome of Carpinus fangiana (Coryloideae, Betulaceae).</title>
        <authorList>
            <person name="Yang X."/>
            <person name="Wang Z."/>
            <person name="Zhang L."/>
            <person name="Hao G."/>
            <person name="Liu J."/>
            <person name="Yang Y."/>
        </authorList>
    </citation>
    <scope>NUCLEOTIDE SEQUENCE [LARGE SCALE GENOMIC DNA]</scope>
    <source>
        <strain evidence="8">Cfa_2016G</strain>
        <tissue evidence="8">Leaf</tissue>
    </source>
</reference>
<dbReference type="InterPro" id="IPR036955">
    <property type="entry name" value="AP2/ERF_dom_sf"/>
</dbReference>
<name>A0A660KUE3_9ROSI</name>
<keyword evidence="4" id="KW-0804">Transcription</keyword>
<dbReference type="CDD" id="cd00018">
    <property type="entry name" value="AP2"/>
    <property type="match status" value="1"/>
</dbReference>
<dbReference type="PANTHER" id="PTHR34466">
    <property type="entry name" value="OS11G0129800 PROTEIN"/>
    <property type="match status" value="1"/>
</dbReference>
<sequence>MAVAAFKSSSRRANLSATSATHSAGKESTEKENPQKKVAPVRRSRSVSAFSRRTTTAAATTNAEISEFLNKRDNPLFWSSGSGSPPKPDATNTKARTASNGAADDSRGRSVTKGSWVDAGRRNRSASRRRCVTSESEAEQECGSSKDLRNGSNWNVVSTNGKKGGLVSSSSGIWSGQHSGLETLDSFSANLSSSKAQSWDDEVSTTSSVGAEEKTIRAVCEQTKSVQGDNVEGDATASGIYETVRSEVRRAVSEIQNDLEIAIRRSNVAAVATTNIADIPPDLVNPGAVDLVLDIRREYAKKLEQSLERAGKLRADLAVEERRGHELSRILKEILPDPKTPNVQKSRPGRKSSIERRKMSKRLEDEALAYFDECVSLSTFDSSDFSSPEDPPVDLATPINYSATLLQASSGTSATTFAKSSFNAKQESDVQSQFMSGYDASALTASSSSKGGNLDLVSPNSAIAEKGRKYQFSFAGKTTKTFDLQQDISKYIRNFEKHDIDSEIARSNCYNMDEYNLQASAESLLFDRVILRNRIEPGSLLLCGDKLKAKRVRKTHNPDKCLQNANGSAAASSGGGRRSSIYRGVTRHRWTGRFEAHLWDKSSWNNIQNKKGRQGAYDNEEAAAHTYDLAALKYWGPGTTLNFPIETYTKELEEMQNVTKEEYLASLRRRSSGFSRGVSKYRGVARARNERGSELGVPSGLKCREEAAAAYDMAAIEYRGANAVTNFDISNYIDRLKKKIPGFNVHSLTESEALPNCCTRSEVEVEQPPPPPPQKQQEEMVLEQQQQPHYTQLPPCMDTTSSMEVLDPAANEQGLWSFIDTGFAPLTVPDLPLGKPCELTDLFDHAAFEDDIHLIFEAASNQDGNNMNGAEVVGVSRSMEEDNVQDRLLLSSSTSYSPSSSTTTSVSCIYSA</sequence>
<evidence type="ECO:0000313" key="8">
    <source>
        <dbReference type="EMBL" id="KAE8037889.1"/>
    </source>
</evidence>
<accession>A0A660KUE3</accession>
<feature type="compositionally biased region" description="Basic residues" evidence="6">
    <location>
        <begin position="122"/>
        <end position="131"/>
    </location>
</feature>
<feature type="region of interest" description="Disordered" evidence="6">
    <location>
        <begin position="558"/>
        <end position="578"/>
    </location>
</feature>
<dbReference type="EMBL" id="CM017324">
    <property type="protein sequence ID" value="KAE8037889.1"/>
    <property type="molecule type" value="Genomic_DNA"/>
</dbReference>
<dbReference type="SMART" id="SM00380">
    <property type="entry name" value="AP2"/>
    <property type="match status" value="2"/>
</dbReference>
<keyword evidence="5" id="KW-0539">Nucleus</keyword>
<feature type="compositionally biased region" description="Low complexity" evidence="6">
    <location>
        <begin position="46"/>
        <end position="66"/>
    </location>
</feature>
<dbReference type="GO" id="GO:0003700">
    <property type="term" value="F:DNA-binding transcription factor activity"/>
    <property type="evidence" value="ECO:0007669"/>
    <property type="project" value="InterPro"/>
</dbReference>
<feature type="region of interest" description="Disordered" evidence="6">
    <location>
        <begin position="337"/>
        <end position="358"/>
    </location>
</feature>
<dbReference type="InterPro" id="IPR016177">
    <property type="entry name" value="DNA-bd_dom_sf"/>
</dbReference>
<evidence type="ECO:0000256" key="5">
    <source>
        <dbReference type="ARBA" id="ARBA00023242"/>
    </source>
</evidence>
<dbReference type="GO" id="GO:0005634">
    <property type="term" value="C:nucleus"/>
    <property type="evidence" value="ECO:0007669"/>
    <property type="project" value="UniProtKB-SubCell"/>
</dbReference>
<dbReference type="PANTHER" id="PTHR34466:SF3">
    <property type="entry name" value="OS11G0129800 PROTEIN"/>
    <property type="match status" value="1"/>
</dbReference>
<evidence type="ECO:0000256" key="6">
    <source>
        <dbReference type="SAM" id="MobiDB-lite"/>
    </source>
</evidence>
<feature type="region of interest" description="Disordered" evidence="6">
    <location>
        <begin position="1"/>
        <end position="154"/>
    </location>
</feature>